<dbReference type="EMBL" id="HG994367">
    <property type="protein sequence ID" value="CAF1705261.1"/>
    <property type="molecule type" value="Genomic_DNA"/>
</dbReference>
<sequence length="197" mass="22132">MTRPMKCLMFRYLEKKNTLQVLRRPAAFTSSPTKALALVYKPTWQCGQNSQEECNGSASTSQAARLINMIECITLQNSQLHDVESEEKANYEPWNVPLISFGSKLNDEVVGHPSTVEMLEDRSCHRVLCSHIKSLVVPMFDCDVKPKPSKSKNKKPHMPLHKSSKSKKVSPLSVKTSRINKAVKGSARQVHRTLPST</sequence>
<dbReference type="InterPro" id="IPR044679">
    <property type="entry name" value="PWWP2-like"/>
</dbReference>
<dbReference type="PANTHER" id="PTHR33697:SF1">
    <property type="entry name" value="TUDOR_PWWP_MBT SUPERFAMILY PROTEIN"/>
    <property type="match status" value="1"/>
</dbReference>
<feature type="compositionally biased region" description="Basic residues" evidence="1">
    <location>
        <begin position="147"/>
        <end position="168"/>
    </location>
</feature>
<gene>
    <name evidence="2" type="ORF">DARMORV10_C03P51620.1</name>
</gene>
<dbReference type="PANTHER" id="PTHR33697">
    <property type="entry name" value="T17B22.17 PROTEIN-RELATED"/>
    <property type="match status" value="1"/>
</dbReference>
<accession>A0A816IFI7</accession>
<protein>
    <submittedName>
        <fullName evidence="2">(rape) hypothetical protein</fullName>
    </submittedName>
</protein>
<feature type="region of interest" description="Disordered" evidence="1">
    <location>
        <begin position="146"/>
        <end position="197"/>
    </location>
</feature>
<dbReference type="AlphaFoldDB" id="A0A816IFI7"/>
<dbReference type="Proteomes" id="UP001295469">
    <property type="component" value="Chromosome C03"/>
</dbReference>
<name>A0A816IFI7_BRANA</name>
<evidence type="ECO:0000313" key="2">
    <source>
        <dbReference type="EMBL" id="CAF1705261.1"/>
    </source>
</evidence>
<organism evidence="2">
    <name type="scientific">Brassica napus</name>
    <name type="common">Rape</name>
    <dbReference type="NCBI Taxonomy" id="3708"/>
    <lineage>
        <taxon>Eukaryota</taxon>
        <taxon>Viridiplantae</taxon>
        <taxon>Streptophyta</taxon>
        <taxon>Embryophyta</taxon>
        <taxon>Tracheophyta</taxon>
        <taxon>Spermatophyta</taxon>
        <taxon>Magnoliopsida</taxon>
        <taxon>eudicotyledons</taxon>
        <taxon>Gunneridae</taxon>
        <taxon>Pentapetalae</taxon>
        <taxon>rosids</taxon>
        <taxon>malvids</taxon>
        <taxon>Brassicales</taxon>
        <taxon>Brassicaceae</taxon>
        <taxon>Brassiceae</taxon>
        <taxon>Brassica</taxon>
    </lineage>
</organism>
<proteinExistence type="predicted"/>
<evidence type="ECO:0000256" key="1">
    <source>
        <dbReference type="SAM" id="MobiDB-lite"/>
    </source>
</evidence>
<reference evidence="2" key="1">
    <citation type="submission" date="2021-01" db="EMBL/GenBank/DDBJ databases">
        <authorList>
            <consortium name="Genoscope - CEA"/>
            <person name="William W."/>
        </authorList>
    </citation>
    <scope>NUCLEOTIDE SEQUENCE</scope>
</reference>